<organism evidence="1 2">
    <name type="scientific">Pseudomonas putida ND6</name>
    <dbReference type="NCBI Taxonomy" id="231023"/>
    <lineage>
        <taxon>Bacteria</taxon>
        <taxon>Pseudomonadati</taxon>
        <taxon>Pseudomonadota</taxon>
        <taxon>Gammaproteobacteria</taxon>
        <taxon>Pseudomonadales</taxon>
        <taxon>Pseudomonadaceae</taxon>
        <taxon>Pseudomonas</taxon>
    </lineage>
</organism>
<dbReference type="Pfam" id="PF11185">
    <property type="entry name" value="DUF2971"/>
    <property type="match status" value="1"/>
</dbReference>
<accession>I3UZI4</accession>
<evidence type="ECO:0000313" key="2">
    <source>
        <dbReference type="Proteomes" id="UP000005268"/>
    </source>
</evidence>
<sequence length="352" mass="40910">MQSKFEFHGNSLETWNLISTKIWEDANEAQIIATYIANLCPISYEQLLQDFEKHKQIIITTTFKDKTTTFKELLEFRNKLDTLESTLSLYSPGSGYSVSLSKNPSDMLMWSHYASSHQGYCIVYRPIDGYLHQCPNRTKQSLQVSNAHSAHIGHRFKVNEVHYRDQLDAIDAFSLLPCHFTGYPHLPEPDRLQYHSTIQNQLLTKNKCWEYEKECRLLLPQPSKYISGESTYSNLQRLFYYDFSQIVGIIFGARMSEHEKETIREIVNLKLKNRFANFGAPDKKTYVFDFLFQEVDICASSRTVNIRDLELNSMGSTLSPGSEYYARQLKKWKEFKGMTIESGTFMDESIPL</sequence>
<reference evidence="1 2" key="1">
    <citation type="journal article" date="2012" name="J. Bacteriol.">
        <title>Complete Genome Sequence of the Naphthalene-Degrading Pseudomonas putida Strain ND6.</title>
        <authorList>
            <person name="Li S."/>
            <person name="Zhao H."/>
            <person name="Li Y."/>
            <person name="Niu S."/>
            <person name="Cai B."/>
        </authorList>
    </citation>
    <scope>NUCLEOTIDE SEQUENCE [LARGE SCALE GENOMIC DNA]</scope>
    <source>
        <strain evidence="1 2">ND6</strain>
    </source>
</reference>
<dbReference type="HOGENOM" id="CLU_715604_0_0_6"/>
<name>I3UZI4_PSEPU</name>
<evidence type="ECO:0000313" key="1">
    <source>
        <dbReference type="EMBL" id="AFK70905.1"/>
    </source>
</evidence>
<dbReference type="AlphaFoldDB" id="I3UZI4"/>
<protein>
    <recommendedName>
        <fullName evidence="3">DUF2971 domain-containing protein</fullName>
    </recommendedName>
</protein>
<proteinExistence type="predicted"/>
<dbReference type="KEGG" id="ppi:YSA_07651"/>
<dbReference type="PATRIC" id="fig|231023.4.peg.3676"/>
<dbReference type="InterPro" id="IPR021352">
    <property type="entry name" value="DUF2971"/>
</dbReference>
<dbReference type="EMBL" id="CP003588">
    <property type="protein sequence ID" value="AFK70905.1"/>
    <property type="molecule type" value="Genomic_DNA"/>
</dbReference>
<dbReference type="Proteomes" id="UP000005268">
    <property type="component" value="Chromosome"/>
</dbReference>
<gene>
    <name evidence="1" type="ORF">YSA_07651</name>
</gene>
<evidence type="ECO:0008006" key="3">
    <source>
        <dbReference type="Google" id="ProtNLM"/>
    </source>
</evidence>